<feature type="compositionally biased region" description="Low complexity" evidence="11">
    <location>
        <begin position="66"/>
        <end position="77"/>
    </location>
</feature>
<dbReference type="SMART" id="SM01178">
    <property type="entry name" value="DUF4217"/>
    <property type="match status" value="1"/>
</dbReference>
<comment type="subcellular location">
    <subcellularLocation>
        <location evidence="1">Nucleus</location>
        <location evidence="1">Nucleolus</location>
    </subcellularLocation>
</comment>
<keyword evidence="7 9" id="KW-0067">ATP-binding</keyword>
<comment type="domain">
    <text evidence="10">The Q motif is unique to and characteristic of the DEAD box family of RNA helicases and controls ATP binding and hydrolysis.</text>
</comment>
<feature type="compositionally biased region" description="Basic and acidic residues" evidence="11">
    <location>
        <begin position="727"/>
        <end position="750"/>
    </location>
</feature>
<dbReference type="AlphaFoldDB" id="A0AAF0ITH8"/>
<dbReference type="GO" id="GO:0003724">
    <property type="term" value="F:RNA helicase activity"/>
    <property type="evidence" value="ECO:0007669"/>
    <property type="project" value="UniProtKB-EC"/>
</dbReference>
<dbReference type="InterPro" id="IPR027417">
    <property type="entry name" value="P-loop_NTPase"/>
</dbReference>
<keyword evidence="6 9" id="KW-0347">Helicase</keyword>
<evidence type="ECO:0000313" key="15">
    <source>
        <dbReference type="Proteomes" id="UP001214603"/>
    </source>
</evidence>
<comment type="function">
    <text evidence="10">RNA helicase.</text>
</comment>
<dbReference type="GO" id="GO:0005730">
    <property type="term" value="C:nucleolus"/>
    <property type="evidence" value="ECO:0007669"/>
    <property type="project" value="UniProtKB-SubCell"/>
</dbReference>
<organism evidence="14 15">
    <name type="scientific">Malassezia obtusa</name>
    <dbReference type="NCBI Taxonomy" id="76774"/>
    <lineage>
        <taxon>Eukaryota</taxon>
        <taxon>Fungi</taxon>
        <taxon>Dikarya</taxon>
        <taxon>Basidiomycota</taxon>
        <taxon>Ustilaginomycotina</taxon>
        <taxon>Malasseziomycetes</taxon>
        <taxon>Malasseziales</taxon>
        <taxon>Malasseziaceae</taxon>
        <taxon>Malassezia</taxon>
    </lineage>
</organism>
<dbReference type="Gene3D" id="3.40.50.300">
    <property type="entry name" value="P-loop containing nucleotide triphosphate hydrolases"/>
    <property type="match status" value="2"/>
</dbReference>
<proteinExistence type="inferred from homology"/>
<dbReference type="InterPro" id="IPR025313">
    <property type="entry name" value="SPB4-like_CTE"/>
</dbReference>
<evidence type="ECO:0000256" key="1">
    <source>
        <dbReference type="ARBA" id="ARBA00004604"/>
    </source>
</evidence>
<evidence type="ECO:0000256" key="8">
    <source>
        <dbReference type="ARBA" id="ARBA00022884"/>
    </source>
</evidence>
<dbReference type="EC" id="3.6.4.13" evidence="10"/>
<evidence type="ECO:0000256" key="7">
    <source>
        <dbReference type="ARBA" id="ARBA00022840"/>
    </source>
</evidence>
<dbReference type="EMBL" id="CP119936">
    <property type="protein sequence ID" value="WFD03214.1"/>
    <property type="molecule type" value="Genomic_DNA"/>
</dbReference>
<keyword evidence="2" id="KW-0690">Ribosome biogenesis</keyword>
<evidence type="ECO:0000256" key="11">
    <source>
        <dbReference type="SAM" id="MobiDB-lite"/>
    </source>
</evidence>
<dbReference type="PROSITE" id="PS51194">
    <property type="entry name" value="HELICASE_CTER"/>
    <property type="match status" value="1"/>
</dbReference>
<dbReference type="InterPro" id="IPR000629">
    <property type="entry name" value="RNA-helicase_DEAD-box_CS"/>
</dbReference>
<dbReference type="GO" id="GO:0006364">
    <property type="term" value="P:rRNA processing"/>
    <property type="evidence" value="ECO:0007669"/>
    <property type="project" value="UniProtKB-KW"/>
</dbReference>
<dbReference type="CDD" id="cd18787">
    <property type="entry name" value="SF2_C_DEAD"/>
    <property type="match status" value="1"/>
</dbReference>
<keyword evidence="3" id="KW-0698">rRNA processing</keyword>
<dbReference type="GO" id="GO:0003723">
    <property type="term" value="F:RNA binding"/>
    <property type="evidence" value="ECO:0007669"/>
    <property type="project" value="UniProtKB-UniRule"/>
</dbReference>
<evidence type="ECO:0000256" key="5">
    <source>
        <dbReference type="ARBA" id="ARBA00022801"/>
    </source>
</evidence>
<keyword evidence="5 9" id="KW-0378">Hydrolase</keyword>
<feature type="region of interest" description="Disordered" evidence="11">
    <location>
        <begin position="1"/>
        <end position="77"/>
    </location>
</feature>
<evidence type="ECO:0000256" key="6">
    <source>
        <dbReference type="ARBA" id="ARBA00022806"/>
    </source>
</evidence>
<protein>
    <recommendedName>
        <fullName evidence="10">ATP-dependent RNA helicase</fullName>
        <ecNumber evidence="10">3.6.4.13</ecNumber>
    </recommendedName>
</protein>
<dbReference type="GO" id="GO:0016787">
    <property type="term" value="F:hydrolase activity"/>
    <property type="evidence" value="ECO:0007669"/>
    <property type="project" value="UniProtKB-KW"/>
</dbReference>
<sequence>MEDEDLLLNFDTSAPAHAPKRREPRKKTARTKPYARPAPAPRAAQAPSPSTPRADEPSAPKRARTAPKPASHADEAAQAVAAARRLSGHAPTRGTGYISSLFARDERLADQPEAVPRAAHVAPSNAPSMDGTFAGLGLDGLLTRHLTTRMGVGAQPTEIQRLAVPPLLATPPDATALRDVLIQAQTGSGKTLTYLLPIVQSLLPLSTESFIDRSVGTLAIILAPTRELARQIYTVLEKLLAMSLATDDADAPRYSRWMVPGLLTGGSTKNHEKQRLRRGCPILVATPGRLLDHLQNTSSLDVGKCRWLVLDEADRLLEMGFEEQLSGIIKALEGRRRLALQAAREALVESGALTERDGDAHVTDSLGIAWWAWRLRLVLCSATLDERVQVFADTTLHEPLLVRAGAPSEPRAPAADGAADTPAFTAPSQLQQHAVVVAPKLRLVTLVALLRHTVPRTAELPEKGPARVIVFLSSTDAVDFHWRALGGAKMGEAPPAADAASPLAQYSDLLPNTPLYRLHGSMSQKERVASLRAFRTLADDSGRDGVRRGGVLLCTSVASRGLDLPDVRCVIQMDVPTEGVEEYVHRVGRTARAGREGTSWLMLLPHERPWLATLGARMVVHAAPGAAPRAAPVALVGVDTVLYEGFGGAAREYESRATDVQMALERWVLAAAEHASLARAAFLSHIRAYTTHPTSEKALFNVNQLHLGHLAKAFALREAPNTVQRTAKREHERHEKRERPEARDDTEARRQRMMANLPTESM</sequence>
<evidence type="ECO:0000256" key="9">
    <source>
        <dbReference type="RuleBase" id="RU000492"/>
    </source>
</evidence>
<dbReference type="InterPro" id="IPR014001">
    <property type="entry name" value="Helicase_ATP-bd"/>
</dbReference>
<reference evidence="14" key="1">
    <citation type="submission" date="2023-03" db="EMBL/GenBank/DDBJ databases">
        <title>Mating type loci evolution in Malassezia.</title>
        <authorList>
            <person name="Coelho M.A."/>
        </authorList>
    </citation>
    <scope>NUCLEOTIDE SEQUENCE</scope>
    <source>
        <strain evidence="14">CBS 7876</strain>
    </source>
</reference>
<keyword evidence="8 10" id="KW-0694">RNA-binding</keyword>
<accession>A0AAF0ITH8</accession>
<dbReference type="SUPFAM" id="SSF52540">
    <property type="entry name" value="P-loop containing nucleoside triphosphate hydrolases"/>
    <property type="match status" value="1"/>
</dbReference>
<dbReference type="Proteomes" id="UP001214603">
    <property type="component" value="Chromosome 3"/>
</dbReference>
<comment type="catalytic activity">
    <reaction evidence="10">
        <text>ATP + H2O = ADP + phosphate + H(+)</text>
        <dbReference type="Rhea" id="RHEA:13065"/>
        <dbReference type="ChEBI" id="CHEBI:15377"/>
        <dbReference type="ChEBI" id="CHEBI:15378"/>
        <dbReference type="ChEBI" id="CHEBI:30616"/>
        <dbReference type="ChEBI" id="CHEBI:43474"/>
        <dbReference type="ChEBI" id="CHEBI:456216"/>
        <dbReference type="EC" id="3.6.4.13"/>
    </reaction>
</comment>
<evidence type="ECO:0000256" key="2">
    <source>
        <dbReference type="ARBA" id="ARBA00022517"/>
    </source>
</evidence>
<evidence type="ECO:0000256" key="3">
    <source>
        <dbReference type="ARBA" id="ARBA00022552"/>
    </source>
</evidence>
<name>A0AAF0ITH8_9BASI</name>
<dbReference type="GO" id="GO:0005524">
    <property type="term" value="F:ATP binding"/>
    <property type="evidence" value="ECO:0007669"/>
    <property type="project" value="UniProtKB-UniRule"/>
</dbReference>
<feature type="domain" description="Helicase ATP-binding" evidence="12">
    <location>
        <begin position="171"/>
        <end position="402"/>
    </location>
</feature>
<dbReference type="PROSITE" id="PS51192">
    <property type="entry name" value="HELICASE_ATP_BIND_1"/>
    <property type="match status" value="1"/>
</dbReference>
<keyword evidence="4 9" id="KW-0547">Nucleotide-binding</keyword>
<comment type="similarity">
    <text evidence="9">Belongs to the DEAD box helicase family.</text>
</comment>
<evidence type="ECO:0000256" key="4">
    <source>
        <dbReference type="ARBA" id="ARBA00022741"/>
    </source>
</evidence>
<dbReference type="PANTHER" id="PTHR24031">
    <property type="entry name" value="RNA HELICASE"/>
    <property type="match status" value="1"/>
</dbReference>
<dbReference type="SMART" id="SM00490">
    <property type="entry name" value="HELICc"/>
    <property type="match status" value="1"/>
</dbReference>
<evidence type="ECO:0000256" key="10">
    <source>
        <dbReference type="RuleBase" id="RU365068"/>
    </source>
</evidence>
<evidence type="ECO:0000313" key="14">
    <source>
        <dbReference type="EMBL" id="WFD03214.1"/>
    </source>
</evidence>
<dbReference type="SMART" id="SM00487">
    <property type="entry name" value="DEXDc"/>
    <property type="match status" value="1"/>
</dbReference>
<feature type="region of interest" description="Disordered" evidence="11">
    <location>
        <begin position="721"/>
        <end position="762"/>
    </location>
</feature>
<dbReference type="Pfam" id="PF00271">
    <property type="entry name" value="Helicase_C"/>
    <property type="match status" value="1"/>
</dbReference>
<feature type="compositionally biased region" description="Low complexity" evidence="11">
    <location>
        <begin position="31"/>
        <end position="52"/>
    </location>
</feature>
<keyword evidence="15" id="KW-1185">Reference proteome</keyword>
<dbReference type="InterPro" id="IPR001650">
    <property type="entry name" value="Helicase_C-like"/>
</dbReference>
<evidence type="ECO:0000259" key="13">
    <source>
        <dbReference type="PROSITE" id="PS51194"/>
    </source>
</evidence>
<feature type="compositionally biased region" description="Basic residues" evidence="11">
    <location>
        <begin position="18"/>
        <end position="30"/>
    </location>
</feature>
<dbReference type="InterPro" id="IPR011545">
    <property type="entry name" value="DEAD/DEAH_box_helicase_dom"/>
</dbReference>
<dbReference type="Pfam" id="PF00270">
    <property type="entry name" value="DEAD"/>
    <property type="match status" value="1"/>
</dbReference>
<evidence type="ECO:0000259" key="12">
    <source>
        <dbReference type="PROSITE" id="PS51192"/>
    </source>
</evidence>
<dbReference type="CDD" id="cd17949">
    <property type="entry name" value="DEADc_DDX31"/>
    <property type="match status" value="1"/>
</dbReference>
<feature type="domain" description="Helicase C-terminal" evidence="13">
    <location>
        <begin position="453"/>
        <end position="639"/>
    </location>
</feature>
<dbReference type="Pfam" id="PF13959">
    <property type="entry name" value="CTE_SPB4"/>
    <property type="match status" value="1"/>
</dbReference>
<dbReference type="PROSITE" id="PS00039">
    <property type="entry name" value="DEAD_ATP_HELICASE"/>
    <property type="match status" value="1"/>
</dbReference>
<gene>
    <name evidence="14" type="primary">DBP7</name>
    <name evidence="14" type="ORF">MOBT1_001903</name>
</gene>